<dbReference type="GO" id="GO:0008270">
    <property type="term" value="F:zinc ion binding"/>
    <property type="evidence" value="ECO:0007669"/>
    <property type="project" value="InterPro"/>
</dbReference>
<organism evidence="4 5">
    <name type="scientific">Didymella heteroderae</name>
    <dbReference type="NCBI Taxonomy" id="1769908"/>
    <lineage>
        <taxon>Eukaryota</taxon>
        <taxon>Fungi</taxon>
        <taxon>Dikarya</taxon>
        <taxon>Ascomycota</taxon>
        <taxon>Pezizomycotina</taxon>
        <taxon>Dothideomycetes</taxon>
        <taxon>Pleosporomycetidae</taxon>
        <taxon>Pleosporales</taxon>
        <taxon>Pleosporineae</taxon>
        <taxon>Didymellaceae</taxon>
        <taxon>Didymella</taxon>
    </lineage>
</organism>
<dbReference type="InterPro" id="IPR053175">
    <property type="entry name" value="DHMBA_Reg_Transcription_Factor"/>
</dbReference>
<gene>
    <name evidence="4" type="ORF">E8E12_005957</name>
</gene>
<sequence>MPNVGRPSKGCKHCRDRKVKCDQKRPSCSQCIRSGKECYGYRDALSMMFKDETAVVAKKAEKRYEVLAQQHPLPSSESRERQLSRASSSQASPVTWTDAETQLLMPPVRSISRYPTPESMTKEITPSIEDQALGFFISNHVSQPALVPRGQYEWLLEAIAQPGCEEILRSSANAASLAGLANSTKNPTIMAKARAAYGSALRMTNSALSVKRTAVKDSTLMSVIMLGLYESIAFPDRKSTQTWYKHVQGASALLVLRGTDQFKSNVARRIFHQFYGITMLCSLESGEAVPDGMRDLYEFCNPTSDYAVQGRQWTTRMSLFMQDSIDLNRDKDSDPVTKVTKAINLDRELDSIKALIPKVWQYETVRLEQPSDYVLGSFYHIYMDPWIAQMWNNLRLCRMHLYKIIRQQLWKGLACDPPLFTKEEVAPQIAAAERVIRTTTAAICASVPQLTGMIIFPEWPTPKPSGSSAGLQLELNGQEDVRYHIHPPGTFLDPVRPTCMYHLSWPLYAAGSSELSGDEMRQYAIDMLYFVALRIGTRQAVVLAEALKEMQSETPPQSSPVEPVLNVAFGT</sequence>
<dbReference type="EMBL" id="SWKV01000034">
    <property type="protein sequence ID" value="KAF3038819.1"/>
    <property type="molecule type" value="Genomic_DNA"/>
</dbReference>
<dbReference type="SMART" id="SM00066">
    <property type="entry name" value="GAL4"/>
    <property type="match status" value="1"/>
</dbReference>
<evidence type="ECO:0000313" key="4">
    <source>
        <dbReference type="EMBL" id="KAF3038819.1"/>
    </source>
</evidence>
<accession>A0A9P5C1A8</accession>
<evidence type="ECO:0000256" key="1">
    <source>
        <dbReference type="ARBA" id="ARBA00023242"/>
    </source>
</evidence>
<protein>
    <recommendedName>
        <fullName evidence="3">Zn(2)-C6 fungal-type domain-containing protein</fullName>
    </recommendedName>
</protein>
<dbReference type="Pfam" id="PF00172">
    <property type="entry name" value="Zn_clus"/>
    <property type="match status" value="1"/>
</dbReference>
<comment type="caution">
    <text evidence="4">The sequence shown here is derived from an EMBL/GenBank/DDBJ whole genome shotgun (WGS) entry which is preliminary data.</text>
</comment>
<evidence type="ECO:0000256" key="2">
    <source>
        <dbReference type="SAM" id="MobiDB-lite"/>
    </source>
</evidence>
<keyword evidence="5" id="KW-1185">Reference proteome</keyword>
<proteinExistence type="predicted"/>
<dbReference type="Gene3D" id="4.10.240.10">
    <property type="entry name" value="Zn(2)-C6 fungal-type DNA-binding domain"/>
    <property type="match status" value="1"/>
</dbReference>
<keyword evidence="1" id="KW-0539">Nucleus</keyword>
<dbReference type="PROSITE" id="PS50048">
    <property type="entry name" value="ZN2_CY6_FUNGAL_2"/>
    <property type="match status" value="1"/>
</dbReference>
<dbReference type="PROSITE" id="PS00463">
    <property type="entry name" value="ZN2_CY6_FUNGAL_1"/>
    <property type="match status" value="1"/>
</dbReference>
<dbReference type="InterPro" id="IPR036864">
    <property type="entry name" value="Zn2-C6_fun-type_DNA-bd_sf"/>
</dbReference>
<name>A0A9P5C1A8_9PLEO</name>
<feature type="region of interest" description="Disordered" evidence="2">
    <location>
        <begin position="68"/>
        <end position="99"/>
    </location>
</feature>
<dbReference type="GO" id="GO:0000981">
    <property type="term" value="F:DNA-binding transcription factor activity, RNA polymerase II-specific"/>
    <property type="evidence" value="ECO:0007669"/>
    <property type="project" value="InterPro"/>
</dbReference>
<dbReference type="PANTHER" id="PTHR38791">
    <property type="entry name" value="ZN(II)2CYS6 TRANSCRIPTION FACTOR (EUROFUNG)-RELATED-RELATED"/>
    <property type="match status" value="1"/>
</dbReference>
<dbReference type="AlphaFoldDB" id="A0A9P5C1A8"/>
<feature type="domain" description="Zn(2)-C6 fungal-type" evidence="3">
    <location>
        <begin position="10"/>
        <end position="38"/>
    </location>
</feature>
<reference evidence="4" key="1">
    <citation type="submission" date="2019-04" db="EMBL/GenBank/DDBJ databases">
        <title>Sequencing of skin fungus with MAO and IRED activity.</title>
        <authorList>
            <person name="Marsaioli A.J."/>
            <person name="Bonatto J.M.C."/>
            <person name="Reis Junior O."/>
        </authorList>
    </citation>
    <scope>NUCLEOTIDE SEQUENCE</scope>
    <source>
        <strain evidence="4">28M1</strain>
    </source>
</reference>
<feature type="compositionally biased region" description="Low complexity" evidence="2">
    <location>
        <begin position="84"/>
        <end position="93"/>
    </location>
</feature>
<evidence type="ECO:0000259" key="3">
    <source>
        <dbReference type="PROSITE" id="PS50048"/>
    </source>
</evidence>
<dbReference type="CDD" id="cd00067">
    <property type="entry name" value="GAL4"/>
    <property type="match status" value="1"/>
</dbReference>
<dbReference type="OrthoDB" id="5429770at2759"/>
<dbReference type="InterPro" id="IPR001138">
    <property type="entry name" value="Zn2Cys6_DnaBD"/>
</dbReference>
<dbReference type="SUPFAM" id="SSF57701">
    <property type="entry name" value="Zn2/Cys6 DNA-binding domain"/>
    <property type="match status" value="1"/>
</dbReference>
<dbReference type="Proteomes" id="UP000758155">
    <property type="component" value="Unassembled WGS sequence"/>
</dbReference>
<dbReference type="PANTHER" id="PTHR38791:SF5">
    <property type="entry name" value="TRANSCRIPTION FACTOR DBAG-RELATED"/>
    <property type="match status" value="1"/>
</dbReference>
<evidence type="ECO:0000313" key="5">
    <source>
        <dbReference type="Proteomes" id="UP000758155"/>
    </source>
</evidence>